<dbReference type="SUPFAM" id="SSF63829">
    <property type="entry name" value="Calcium-dependent phosphotriesterase"/>
    <property type="match status" value="1"/>
</dbReference>
<dbReference type="EMBL" id="CP117418">
    <property type="protein sequence ID" value="WCT79503.1"/>
    <property type="molecule type" value="Genomic_DNA"/>
</dbReference>
<feature type="chain" id="PRO_5045819184" description="SMP-30/Gluconolaconase/LRE-like region-containing protein" evidence="1">
    <location>
        <begin position="34"/>
        <end position="377"/>
    </location>
</feature>
<dbReference type="Proteomes" id="UP001218231">
    <property type="component" value="Plasmid unnamed1"/>
</dbReference>
<accession>A0ABY7U1W0</accession>
<dbReference type="InterPro" id="IPR011042">
    <property type="entry name" value="6-blade_b-propeller_TolB-like"/>
</dbReference>
<feature type="signal peptide" evidence="1">
    <location>
        <begin position="1"/>
        <end position="33"/>
    </location>
</feature>
<name>A0ABY7U1W0_9SPHN</name>
<proteinExistence type="predicted"/>
<dbReference type="Gene3D" id="2.120.10.30">
    <property type="entry name" value="TolB, C-terminal domain"/>
    <property type="match status" value="1"/>
</dbReference>
<dbReference type="PROSITE" id="PS51318">
    <property type="entry name" value="TAT"/>
    <property type="match status" value="1"/>
</dbReference>
<organism evidence="2 3">
    <name type="scientific">Novosphingobium humi</name>
    <dbReference type="NCBI Taxonomy" id="2282397"/>
    <lineage>
        <taxon>Bacteria</taxon>
        <taxon>Pseudomonadati</taxon>
        <taxon>Pseudomonadota</taxon>
        <taxon>Alphaproteobacteria</taxon>
        <taxon>Sphingomonadales</taxon>
        <taxon>Sphingomonadaceae</taxon>
        <taxon>Novosphingobium</taxon>
    </lineage>
</organism>
<evidence type="ECO:0000313" key="2">
    <source>
        <dbReference type="EMBL" id="WCT79503.1"/>
    </source>
</evidence>
<keyword evidence="3" id="KW-1185">Reference proteome</keyword>
<keyword evidence="2" id="KW-0614">Plasmid</keyword>
<dbReference type="InterPro" id="IPR006311">
    <property type="entry name" value="TAT_signal"/>
</dbReference>
<gene>
    <name evidence="2" type="ORF">PQ457_21170</name>
</gene>
<keyword evidence="1" id="KW-0732">Signal</keyword>
<evidence type="ECO:0008006" key="4">
    <source>
        <dbReference type="Google" id="ProtNLM"/>
    </source>
</evidence>
<evidence type="ECO:0000256" key="1">
    <source>
        <dbReference type="SAM" id="SignalP"/>
    </source>
</evidence>
<evidence type="ECO:0000313" key="3">
    <source>
        <dbReference type="Proteomes" id="UP001218231"/>
    </source>
</evidence>
<reference evidence="2 3" key="1">
    <citation type="submission" date="2023-02" db="EMBL/GenBank/DDBJ databases">
        <title>Genome sequence of Novosphingobium humi KACC 19094.</title>
        <authorList>
            <person name="Kim S."/>
            <person name="Heo J."/>
            <person name="Kwon S.-W."/>
        </authorList>
    </citation>
    <scope>NUCLEOTIDE SEQUENCE [LARGE SCALE GENOMIC DNA]</scope>
    <source>
        <strain evidence="2 3">KACC 19094</strain>
        <plasmid evidence="2 3">unnamed1</plasmid>
    </source>
</reference>
<geneLocation type="plasmid" evidence="2 3">
    <name>unnamed1</name>
</geneLocation>
<dbReference type="RefSeq" id="WP_273619777.1">
    <property type="nucleotide sequence ID" value="NZ_CP117418.1"/>
</dbReference>
<sequence>MTLKLRRRKLAQAMATGLLSAVFFTAAPLPARAENAAPDACAPDEELAYVCGAQRPEDIVALPDTRWLIASGFAKGAGLKLIDSAARRMEFWYKGGPDQIAPDTRAYPHCPGPPDPALLNDRGLNLRAVGRNRWRLLVVNHGGRESIEVFEISTAADRPGLQWRGCIPMPTGQVGNSVTSFADGQILTTVLTRPGTSIADFVLGRDTGAVWSWRPGEPAFHEMPGTALPGNNGIESDPDERHFYTIAFGQHAVAVFDRNDPRGPVRRIVAPDFMPDNIHWTAGRLLLAGMRYDEPACGGLRKVVDGVADPMLCPRGWIVGEVDLAQGRIATIAYGTPRRDFNGLSAAAIMGRELWLGSFQAERIAIAPLPAPGKVAP</sequence>
<protein>
    <recommendedName>
        <fullName evidence="4">SMP-30/Gluconolaconase/LRE-like region-containing protein</fullName>
    </recommendedName>
</protein>